<sequence>MRENVGSHQLSAARKQSYHSKELKSKSLFGLDPLSQIHQGPFEDKGSTALHVQLSGGFKPPKQSPKHFLDFSSFNRAVLYKDIVGMSLCDFHGWNRKDIALLDHTLYKKAAPCHEDPQATLRRDQHHAERRPLPNSHCAGHLACALSSVPRLYRGDESNITPAVTTTNVPGVARHPWEGTKSPRRATTGLDRSQRQGSGPYSQNDKLQKRRPLPGQPIIIAPEEPPLDAGEGFVCTRWLGQSPRYPAKLEPLGQREHRADVVKTPNSCLAVKEFVLDELCRGGKGGMTKPVGRKA</sequence>
<keyword evidence="3" id="KW-1185">Reference proteome</keyword>
<proteinExistence type="predicted"/>
<gene>
    <name evidence="2" type="ORF">MRATA1EN1_LOCUS4039</name>
</gene>
<name>A0ABN8Y0E0_RANTA</name>
<evidence type="ECO:0000313" key="3">
    <source>
        <dbReference type="Proteomes" id="UP001176941"/>
    </source>
</evidence>
<evidence type="ECO:0000313" key="2">
    <source>
        <dbReference type="EMBL" id="CAI9155077.1"/>
    </source>
</evidence>
<feature type="compositionally biased region" description="Polar residues" evidence="1">
    <location>
        <begin position="195"/>
        <end position="205"/>
    </location>
</feature>
<organism evidence="2 3">
    <name type="scientific">Rangifer tarandus platyrhynchus</name>
    <name type="common">Svalbard reindeer</name>
    <dbReference type="NCBI Taxonomy" id="3082113"/>
    <lineage>
        <taxon>Eukaryota</taxon>
        <taxon>Metazoa</taxon>
        <taxon>Chordata</taxon>
        <taxon>Craniata</taxon>
        <taxon>Vertebrata</taxon>
        <taxon>Euteleostomi</taxon>
        <taxon>Mammalia</taxon>
        <taxon>Eutheria</taxon>
        <taxon>Laurasiatheria</taxon>
        <taxon>Artiodactyla</taxon>
        <taxon>Ruminantia</taxon>
        <taxon>Pecora</taxon>
        <taxon>Cervidae</taxon>
        <taxon>Odocoileinae</taxon>
        <taxon>Rangifer</taxon>
    </lineage>
</organism>
<accession>A0ABN8Y0E0</accession>
<dbReference type="Proteomes" id="UP001176941">
    <property type="component" value="Chromosome 12"/>
</dbReference>
<evidence type="ECO:0000256" key="1">
    <source>
        <dbReference type="SAM" id="MobiDB-lite"/>
    </source>
</evidence>
<protein>
    <submittedName>
        <fullName evidence="2">Uncharacterized protein</fullName>
    </submittedName>
</protein>
<dbReference type="EMBL" id="OX459948">
    <property type="protein sequence ID" value="CAI9155077.1"/>
    <property type="molecule type" value="Genomic_DNA"/>
</dbReference>
<reference evidence="2" key="1">
    <citation type="submission" date="2023-04" db="EMBL/GenBank/DDBJ databases">
        <authorList>
            <consortium name="ELIXIR-Norway"/>
        </authorList>
    </citation>
    <scope>NUCLEOTIDE SEQUENCE [LARGE SCALE GENOMIC DNA]</scope>
</reference>
<feature type="region of interest" description="Disordered" evidence="1">
    <location>
        <begin position="161"/>
        <end position="211"/>
    </location>
</feature>